<protein>
    <submittedName>
        <fullName evidence="5">Zinc finger CONSTANS-LIKE 3</fullName>
    </submittedName>
</protein>
<dbReference type="PROSITE" id="PS51017">
    <property type="entry name" value="CCT"/>
    <property type="match status" value="1"/>
</dbReference>
<evidence type="ECO:0000256" key="2">
    <source>
        <dbReference type="ARBA" id="ARBA00023242"/>
    </source>
</evidence>
<proteinExistence type="predicted"/>
<keyword evidence="6" id="KW-1185">Reference proteome</keyword>
<comment type="caution">
    <text evidence="5">The sequence shown here is derived from an EMBL/GenBank/DDBJ whole genome shotgun (WGS) entry which is preliminary data.</text>
</comment>
<dbReference type="GO" id="GO:0005634">
    <property type="term" value="C:nucleus"/>
    <property type="evidence" value="ECO:0007669"/>
    <property type="project" value="UniProtKB-SubCell"/>
</dbReference>
<sequence length="326" mass="37630">MNWGKNSRRVYSSLISLAAGFNGKEVKNWGNEKLILVDITIYPHSHEILQENPNVLIQENTLLFDETNNLNQISRTLLSSSPTSTVNLENQSLSHFGNEECSVKKEKYRIPLVDNFGNSVMAESYDEKFLQRSYSSNSHDGKPNLLFYPPGFDGSLVESQSLHKNVLNSPESDFSYGQIRRDCSTGYLQKMKTNTQTRNALSSSPLSTERSFMEEPNFKVRRYSAEERKERIQRYRAKRTQRNFNKTIKYACRKTLADNRLRVHGRFARNDEGGEIPKASMFNRHEDDDGLWLDRILEEDDEGIIGGGSYFDRFGSSKYQNYSYQC</sequence>
<comment type="subcellular location">
    <subcellularLocation>
        <location evidence="1 3">Nucleus</location>
    </subcellularLocation>
</comment>
<dbReference type="Pfam" id="PF06203">
    <property type="entry name" value="CCT"/>
    <property type="match status" value="1"/>
</dbReference>
<accession>A0A8S0SA98</accession>
<organism evidence="5 6">
    <name type="scientific">Olea europaea subsp. europaea</name>
    <dbReference type="NCBI Taxonomy" id="158383"/>
    <lineage>
        <taxon>Eukaryota</taxon>
        <taxon>Viridiplantae</taxon>
        <taxon>Streptophyta</taxon>
        <taxon>Embryophyta</taxon>
        <taxon>Tracheophyta</taxon>
        <taxon>Spermatophyta</taxon>
        <taxon>Magnoliopsida</taxon>
        <taxon>eudicotyledons</taxon>
        <taxon>Gunneridae</taxon>
        <taxon>Pentapetalae</taxon>
        <taxon>asterids</taxon>
        <taxon>lamiids</taxon>
        <taxon>Lamiales</taxon>
        <taxon>Oleaceae</taxon>
        <taxon>Oleeae</taxon>
        <taxon>Olea</taxon>
    </lineage>
</organism>
<evidence type="ECO:0000313" key="5">
    <source>
        <dbReference type="EMBL" id="CAA2988503.1"/>
    </source>
</evidence>
<dbReference type="OrthoDB" id="894971at2759"/>
<dbReference type="AlphaFoldDB" id="A0A8S0SA98"/>
<feature type="domain" description="CCT" evidence="4">
    <location>
        <begin position="228"/>
        <end position="270"/>
    </location>
</feature>
<evidence type="ECO:0000256" key="3">
    <source>
        <dbReference type="PROSITE-ProRule" id="PRU00357"/>
    </source>
</evidence>
<dbReference type="EMBL" id="CACTIH010003999">
    <property type="protein sequence ID" value="CAA2988503.1"/>
    <property type="molecule type" value="Genomic_DNA"/>
</dbReference>
<reference evidence="5 6" key="1">
    <citation type="submission" date="2019-12" db="EMBL/GenBank/DDBJ databases">
        <authorList>
            <person name="Alioto T."/>
            <person name="Alioto T."/>
            <person name="Gomez Garrido J."/>
        </authorList>
    </citation>
    <scope>NUCLEOTIDE SEQUENCE [LARGE SCALE GENOMIC DNA]</scope>
</reference>
<gene>
    <name evidence="5" type="ORF">OLEA9_A099202</name>
</gene>
<dbReference type="Gramene" id="OE9A099202T1">
    <property type="protein sequence ID" value="OE9A099202C1"/>
    <property type="gene ID" value="OE9A099202"/>
</dbReference>
<evidence type="ECO:0000313" key="6">
    <source>
        <dbReference type="Proteomes" id="UP000594638"/>
    </source>
</evidence>
<evidence type="ECO:0000256" key="1">
    <source>
        <dbReference type="ARBA" id="ARBA00004123"/>
    </source>
</evidence>
<dbReference type="InterPro" id="IPR045281">
    <property type="entry name" value="CONSTANS-like"/>
</dbReference>
<dbReference type="InterPro" id="IPR010402">
    <property type="entry name" value="CCT_domain"/>
</dbReference>
<keyword evidence="2 3" id="KW-0539">Nucleus</keyword>
<dbReference type="PANTHER" id="PTHR31319">
    <property type="entry name" value="ZINC FINGER PROTEIN CONSTANS-LIKE 4"/>
    <property type="match status" value="1"/>
</dbReference>
<name>A0A8S0SA98_OLEEU</name>
<dbReference type="GO" id="GO:0009909">
    <property type="term" value="P:regulation of flower development"/>
    <property type="evidence" value="ECO:0007669"/>
    <property type="project" value="InterPro"/>
</dbReference>
<dbReference type="PANTHER" id="PTHR31319:SF103">
    <property type="entry name" value="CCT MOTIF FAMILY PROTEIN"/>
    <property type="match status" value="1"/>
</dbReference>
<dbReference type="GO" id="GO:0003700">
    <property type="term" value="F:DNA-binding transcription factor activity"/>
    <property type="evidence" value="ECO:0007669"/>
    <property type="project" value="TreeGrafter"/>
</dbReference>
<evidence type="ECO:0000259" key="4">
    <source>
        <dbReference type="PROSITE" id="PS51017"/>
    </source>
</evidence>
<dbReference type="Proteomes" id="UP000594638">
    <property type="component" value="Unassembled WGS sequence"/>
</dbReference>